<feature type="compositionally biased region" description="Polar residues" evidence="1">
    <location>
        <begin position="236"/>
        <end position="252"/>
    </location>
</feature>
<evidence type="ECO:0000313" key="3">
    <source>
        <dbReference type="Proteomes" id="UP001283361"/>
    </source>
</evidence>
<dbReference type="EMBL" id="JAWDGP010001492">
    <property type="protein sequence ID" value="KAK3790983.1"/>
    <property type="molecule type" value="Genomic_DNA"/>
</dbReference>
<feature type="compositionally biased region" description="Low complexity" evidence="1">
    <location>
        <begin position="55"/>
        <end position="66"/>
    </location>
</feature>
<dbReference type="AlphaFoldDB" id="A0AAE1ANJ6"/>
<feature type="region of interest" description="Disordered" evidence="1">
    <location>
        <begin position="233"/>
        <end position="252"/>
    </location>
</feature>
<feature type="compositionally biased region" description="Polar residues" evidence="1">
    <location>
        <begin position="1"/>
        <end position="16"/>
    </location>
</feature>
<gene>
    <name evidence="2" type="ORF">RRG08_013604</name>
</gene>
<feature type="compositionally biased region" description="Low complexity" evidence="1">
    <location>
        <begin position="806"/>
        <end position="817"/>
    </location>
</feature>
<feature type="compositionally biased region" description="Polar residues" evidence="1">
    <location>
        <begin position="873"/>
        <end position="887"/>
    </location>
</feature>
<accession>A0AAE1ANJ6</accession>
<feature type="compositionally biased region" description="Basic residues" evidence="1">
    <location>
        <begin position="175"/>
        <end position="189"/>
    </location>
</feature>
<organism evidence="2 3">
    <name type="scientific">Elysia crispata</name>
    <name type="common">lettuce slug</name>
    <dbReference type="NCBI Taxonomy" id="231223"/>
    <lineage>
        <taxon>Eukaryota</taxon>
        <taxon>Metazoa</taxon>
        <taxon>Spiralia</taxon>
        <taxon>Lophotrochozoa</taxon>
        <taxon>Mollusca</taxon>
        <taxon>Gastropoda</taxon>
        <taxon>Heterobranchia</taxon>
        <taxon>Euthyneura</taxon>
        <taxon>Panpulmonata</taxon>
        <taxon>Sacoglossa</taxon>
        <taxon>Placobranchoidea</taxon>
        <taxon>Plakobranchidae</taxon>
        <taxon>Elysia</taxon>
    </lineage>
</organism>
<feature type="compositionally biased region" description="Acidic residues" evidence="1">
    <location>
        <begin position="835"/>
        <end position="852"/>
    </location>
</feature>
<keyword evidence="3" id="KW-1185">Reference proteome</keyword>
<proteinExistence type="predicted"/>
<reference evidence="2" key="1">
    <citation type="journal article" date="2023" name="G3 (Bethesda)">
        <title>A reference genome for the long-term kleptoplast-retaining sea slug Elysia crispata morphotype clarki.</title>
        <authorList>
            <person name="Eastman K.E."/>
            <person name="Pendleton A.L."/>
            <person name="Shaikh M.A."/>
            <person name="Suttiyut T."/>
            <person name="Ogas R."/>
            <person name="Tomko P."/>
            <person name="Gavelis G."/>
            <person name="Widhalm J.R."/>
            <person name="Wisecaver J.H."/>
        </authorList>
    </citation>
    <scope>NUCLEOTIDE SEQUENCE</scope>
    <source>
        <strain evidence="2">ECLA1</strain>
    </source>
</reference>
<feature type="region of interest" description="Disordered" evidence="1">
    <location>
        <begin position="796"/>
        <end position="888"/>
    </location>
</feature>
<feature type="region of interest" description="Disordered" evidence="1">
    <location>
        <begin position="749"/>
        <end position="770"/>
    </location>
</feature>
<feature type="region of interest" description="Disordered" evidence="1">
    <location>
        <begin position="1"/>
        <end position="102"/>
    </location>
</feature>
<feature type="compositionally biased region" description="Polar residues" evidence="1">
    <location>
        <begin position="818"/>
        <end position="832"/>
    </location>
</feature>
<feature type="region of interest" description="Disordered" evidence="1">
    <location>
        <begin position="1028"/>
        <end position="1050"/>
    </location>
</feature>
<feature type="compositionally biased region" description="Basic and acidic residues" evidence="1">
    <location>
        <begin position="1028"/>
        <end position="1041"/>
    </location>
</feature>
<evidence type="ECO:0000313" key="2">
    <source>
        <dbReference type="EMBL" id="KAK3790983.1"/>
    </source>
</evidence>
<feature type="region of interest" description="Disordered" evidence="1">
    <location>
        <begin position="680"/>
        <end position="711"/>
    </location>
</feature>
<evidence type="ECO:0000256" key="1">
    <source>
        <dbReference type="SAM" id="MobiDB-lite"/>
    </source>
</evidence>
<name>A0AAE1ANJ6_9GAST</name>
<comment type="caution">
    <text evidence="2">The sequence shown here is derived from an EMBL/GenBank/DDBJ whole genome shotgun (WGS) entry which is preliminary data.</text>
</comment>
<feature type="region of interest" description="Disordered" evidence="1">
    <location>
        <begin position="147"/>
        <end position="194"/>
    </location>
</feature>
<protein>
    <submittedName>
        <fullName evidence="2">Uncharacterized protein</fullName>
    </submittedName>
</protein>
<feature type="compositionally biased region" description="Low complexity" evidence="1">
    <location>
        <begin position="147"/>
        <end position="163"/>
    </location>
</feature>
<feature type="region of interest" description="Disordered" evidence="1">
    <location>
        <begin position="961"/>
        <end position="980"/>
    </location>
</feature>
<dbReference type="Proteomes" id="UP001283361">
    <property type="component" value="Unassembled WGS sequence"/>
</dbReference>
<sequence>MVLRSWTFSPRSLFSFSSSSSSNKQKKKHQQQQNQHQHQQKPSLHNYHHQERPSLEPCSSSNSSPSPRRREWRDDDEDGGDSGLDTGCDRAQSHSLSAGRTIAKAPTSLSLPLTPRPLVHMPIPRAPPVVPVPPSVTERYRQLLLQRPQSHSLSQQQQQSQQQQRKKEKPEKDRFRFRRWHPKKRKRNKSGFTIMGYRSHQQQEGDYHRLAHHLGQGDYKSQTGIEVRVPDRGGSLSHSCTDTSSCSNSALNQGSDGGRFGAGSSSIDDGGSSSNDCHYNNTNRANLYNNSGCDSNSINGRHKHYNSSATNHYNSSGCASSIGYPAVDIDQQQYNNLHKNNGRCTCASSSPPFGRIGYSDGNGEVFSSTVSIKAFNFNQTRHYAATNVDVDKATNNLTESNIFPAKHKNYVSELLEDLNPCYPYCSSFGLTPDNRILKAYPTDSSLTPKDNNVQSSDYLGFHEEKVCSASPSYLARPAISSSSSSNIPCSFLESFVNSPITSSKNGFIFENDTGSSKKYPGSLTINDSCNRKNSNYDIEVNDGTKTDKVCASFDGRQTSNEIIEDCERGHSECDASSGDLCASKMNIKSTSARNTENSTSSIDEFLGASKLDLLTPPGPSGLSALDVYLASRDRRVMVRVSALLWLMKLDQDRAARARLRYQEEQRRKAWMRRLAGSSSGDSLLGREAGGPHLFTNGAEKPTISPGDYDPKGDQADSGFVKDQKETVEFNELGSKKRMVCDELRIRGQGRSGIGMKKGSSSRELEITSGVQDTNSKRRVWKESGIKGRVGYEWRNAVLRRGRKQPSVTSSSGTNTSSQRVTTNSFYRQSYRSDNNDDSVGIDDDKGDDEDDGYGTSHGMFRRRVNSDNDYRSRTNSAISPSVTVRDSQNCKEEMARSVDLTPSLSHRYFVGVVSRYGDDHCFHRNPTYGWRRQSPNYPAMNGGGSALSFTYGHPLQLYDKINSRSQSPPRRPTSDAVLRTSEDVGSILTTAHAADFGDQTQRIIHQSGRLSNLQIGLMLQSIRQVADRNEYSSDRTYDKMNSEQANTKRS</sequence>
<feature type="compositionally biased region" description="Low complexity" evidence="1">
    <location>
        <begin position="31"/>
        <end position="41"/>
    </location>
</feature>